<dbReference type="InterPro" id="IPR027396">
    <property type="entry name" value="DsrEFH-like"/>
</dbReference>
<accession>A0A0S7YC48</accession>
<reference evidence="1 2" key="1">
    <citation type="journal article" date="2015" name="Microbiome">
        <title>Genomic resolution of linkages in carbon, nitrogen, and sulfur cycling among widespread estuary sediment bacteria.</title>
        <authorList>
            <person name="Baker B.J."/>
            <person name="Lazar C.S."/>
            <person name="Teske A.P."/>
            <person name="Dick G.J."/>
        </authorList>
    </citation>
    <scope>NUCLEOTIDE SEQUENCE [LARGE SCALE GENOMIC DNA]</scope>
    <source>
        <strain evidence="1">DG_78</strain>
    </source>
</reference>
<evidence type="ECO:0000313" key="2">
    <source>
        <dbReference type="Proteomes" id="UP000051012"/>
    </source>
</evidence>
<evidence type="ECO:0000313" key="1">
    <source>
        <dbReference type="EMBL" id="KPJ72154.1"/>
    </source>
</evidence>
<sequence>MDTTILINNKGFVVNPEDLGEQMMGSFLKKLWMSEKKPDRIIFYGTGVFLLAEGTPFLDALDALFKAGVDLIACATCVGYYNLRDKIIIGRVSDMMEFVSTVMKSDKIITV</sequence>
<proteinExistence type="predicted"/>
<dbReference type="Proteomes" id="UP000051012">
    <property type="component" value="Unassembled WGS sequence"/>
</dbReference>
<gene>
    <name evidence="1" type="ORF">AMJ52_07215</name>
</gene>
<dbReference type="Gene3D" id="3.40.1260.10">
    <property type="entry name" value="DsrEFH-like"/>
    <property type="match status" value="1"/>
</dbReference>
<organism evidence="1 2">
    <name type="scientific">candidate division TA06 bacterium DG_78</name>
    <dbReference type="NCBI Taxonomy" id="1703772"/>
    <lineage>
        <taxon>Bacteria</taxon>
        <taxon>Bacteria division TA06</taxon>
    </lineage>
</organism>
<comment type="caution">
    <text evidence="1">The sequence shown here is derived from an EMBL/GenBank/DDBJ whole genome shotgun (WGS) entry which is preliminary data.</text>
</comment>
<protein>
    <submittedName>
        <fullName evidence="1">Uncharacterized protein</fullName>
    </submittedName>
</protein>
<name>A0A0S7YC48_UNCT6</name>
<dbReference type="EMBL" id="LJNI01000094">
    <property type="protein sequence ID" value="KPJ72154.1"/>
    <property type="molecule type" value="Genomic_DNA"/>
</dbReference>
<dbReference type="SUPFAM" id="SSF75169">
    <property type="entry name" value="DsrEFH-like"/>
    <property type="match status" value="1"/>
</dbReference>
<dbReference type="InterPro" id="IPR003787">
    <property type="entry name" value="Sulphur_relay_DsrE/F-like"/>
</dbReference>
<dbReference type="Pfam" id="PF02635">
    <property type="entry name" value="DsrE"/>
    <property type="match status" value="1"/>
</dbReference>
<dbReference type="AlphaFoldDB" id="A0A0S7YC48"/>